<dbReference type="OrthoDB" id="7875208at2"/>
<dbReference type="RefSeq" id="WP_146610011.1">
    <property type="nucleotide sequence ID" value="NZ_QLMG01000106.1"/>
</dbReference>
<dbReference type="Proteomes" id="UP000249165">
    <property type="component" value="Unassembled WGS sequence"/>
</dbReference>
<dbReference type="EMBL" id="QLMG01000106">
    <property type="protein sequence ID" value="RAK07158.1"/>
    <property type="molecule type" value="Genomic_DNA"/>
</dbReference>
<evidence type="ECO:0000313" key="2">
    <source>
        <dbReference type="Proteomes" id="UP000249165"/>
    </source>
</evidence>
<dbReference type="AlphaFoldDB" id="A0A327XDZ4"/>
<organism evidence="1 2">
    <name type="scientific">Salipiger aestuarii</name>
    <dbReference type="NCBI Taxonomy" id="568098"/>
    <lineage>
        <taxon>Bacteria</taxon>
        <taxon>Pseudomonadati</taxon>
        <taxon>Pseudomonadota</taxon>
        <taxon>Alphaproteobacteria</taxon>
        <taxon>Rhodobacterales</taxon>
        <taxon>Roseobacteraceae</taxon>
        <taxon>Salipiger</taxon>
    </lineage>
</organism>
<sequence>MDDEAARLYRISREKRTRIARRHWSNYKAHFSTPDVNLYRQAHAEKVKLIDDILEEYLRIPLLCAESYFAASLIYNDDEGPIWYLDKSQHGKDVTKKAIEALKRAEQVLDGEEAWLGGDNSSADVSAFRQNLAAILTSIPAGPRKPYVRCRCSIPDDHIAPRRSALFMARWVLTEARDGRAT</sequence>
<protein>
    <submittedName>
        <fullName evidence="1">Uncharacterized protein</fullName>
    </submittedName>
</protein>
<feature type="non-terminal residue" evidence="1">
    <location>
        <position position="182"/>
    </location>
</feature>
<reference evidence="1 2" key="1">
    <citation type="submission" date="2018-06" db="EMBL/GenBank/DDBJ databases">
        <title>Genomic Encyclopedia of Archaeal and Bacterial Type Strains, Phase II (KMG-II): from individual species to whole genera.</title>
        <authorList>
            <person name="Goeker M."/>
        </authorList>
    </citation>
    <scope>NUCLEOTIDE SEQUENCE [LARGE SCALE GENOMIC DNA]</scope>
    <source>
        <strain evidence="1 2">DSM 22011</strain>
    </source>
</reference>
<gene>
    <name evidence="1" type="ORF">ATI53_11061</name>
</gene>
<evidence type="ECO:0000313" key="1">
    <source>
        <dbReference type="EMBL" id="RAK07158.1"/>
    </source>
</evidence>
<accession>A0A327XDZ4</accession>
<name>A0A327XDZ4_9RHOB</name>
<proteinExistence type="predicted"/>
<keyword evidence="2" id="KW-1185">Reference proteome</keyword>
<comment type="caution">
    <text evidence="1">The sequence shown here is derived from an EMBL/GenBank/DDBJ whole genome shotgun (WGS) entry which is preliminary data.</text>
</comment>